<dbReference type="InParanoid" id="K1RN50"/>
<evidence type="ECO:0000259" key="2">
    <source>
        <dbReference type="PROSITE" id="PS50119"/>
    </source>
</evidence>
<dbReference type="GO" id="GO:0043161">
    <property type="term" value="P:proteasome-mediated ubiquitin-dependent protein catabolic process"/>
    <property type="evidence" value="ECO:0007669"/>
    <property type="project" value="TreeGrafter"/>
</dbReference>
<organism evidence="3">
    <name type="scientific">Magallana gigas</name>
    <name type="common">Pacific oyster</name>
    <name type="synonym">Crassostrea gigas</name>
    <dbReference type="NCBI Taxonomy" id="29159"/>
    <lineage>
        <taxon>Eukaryota</taxon>
        <taxon>Metazoa</taxon>
        <taxon>Spiralia</taxon>
        <taxon>Lophotrochozoa</taxon>
        <taxon>Mollusca</taxon>
        <taxon>Bivalvia</taxon>
        <taxon>Autobranchia</taxon>
        <taxon>Pteriomorphia</taxon>
        <taxon>Ostreida</taxon>
        <taxon>Ostreoidea</taxon>
        <taxon>Ostreidae</taxon>
        <taxon>Magallana</taxon>
    </lineage>
</organism>
<evidence type="ECO:0000256" key="1">
    <source>
        <dbReference type="ARBA" id="ARBA00022737"/>
    </source>
</evidence>
<dbReference type="PROSITE" id="PS50119">
    <property type="entry name" value="ZF_BBOX"/>
    <property type="match status" value="2"/>
</dbReference>
<reference evidence="3" key="1">
    <citation type="journal article" date="2012" name="Nature">
        <title>The oyster genome reveals stress adaptation and complexity of shell formation.</title>
        <authorList>
            <person name="Zhang G."/>
            <person name="Fang X."/>
            <person name="Guo X."/>
            <person name="Li L."/>
            <person name="Luo R."/>
            <person name="Xu F."/>
            <person name="Yang P."/>
            <person name="Zhang L."/>
            <person name="Wang X."/>
            <person name="Qi H."/>
            <person name="Xiong Z."/>
            <person name="Que H."/>
            <person name="Xie Y."/>
            <person name="Holland P.W."/>
            <person name="Paps J."/>
            <person name="Zhu Y."/>
            <person name="Wu F."/>
            <person name="Chen Y."/>
            <person name="Wang J."/>
            <person name="Peng C."/>
            <person name="Meng J."/>
            <person name="Yang L."/>
            <person name="Liu J."/>
            <person name="Wen B."/>
            <person name="Zhang N."/>
            <person name="Huang Z."/>
            <person name="Zhu Q."/>
            <person name="Feng Y."/>
            <person name="Mount A."/>
            <person name="Hedgecock D."/>
            <person name="Xu Z."/>
            <person name="Liu Y."/>
            <person name="Domazet-Loso T."/>
            <person name="Du Y."/>
            <person name="Sun X."/>
            <person name="Zhang S."/>
            <person name="Liu B."/>
            <person name="Cheng P."/>
            <person name="Jiang X."/>
            <person name="Li J."/>
            <person name="Fan D."/>
            <person name="Wang W."/>
            <person name="Fu W."/>
            <person name="Wang T."/>
            <person name="Wang B."/>
            <person name="Zhang J."/>
            <person name="Peng Z."/>
            <person name="Li Y."/>
            <person name="Li N."/>
            <person name="Wang J."/>
            <person name="Chen M."/>
            <person name="He Y."/>
            <person name="Tan F."/>
            <person name="Song X."/>
            <person name="Zheng Q."/>
            <person name="Huang R."/>
            <person name="Yang H."/>
            <person name="Du X."/>
            <person name="Chen L."/>
            <person name="Yang M."/>
            <person name="Gaffney P.M."/>
            <person name="Wang S."/>
            <person name="Luo L."/>
            <person name="She Z."/>
            <person name="Ming Y."/>
            <person name="Huang W."/>
            <person name="Zhang S."/>
            <person name="Huang B."/>
            <person name="Zhang Y."/>
            <person name="Qu T."/>
            <person name="Ni P."/>
            <person name="Miao G."/>
            <person name="Wang J."/>
            <person name="Wang Q."/>
            <person name="Steinberg C.E."/>
            <person name="Wang H."/>
            <person name="Li N."/>
            <person name="Qian L."/>
            <person name="Zhang G."/>
            <person name="Li Y."/>
            <person name="Yang H."/>
            <person name="Liu X."/>
            <person name="Wang J."/>
            <person name="Yin Y."/>
            <person name="Wang J."/>
        </authorList>
    </citation>
    <scope>NUCLEOTIDE SEQUENCE [LARGE SCALE GENOMIC DNA]</scope>
    <source>
        <strain evidence="3">05x7-T-G4-1.051#20</strain>
    </source>
</reference>
<dbReference type="SUPFAM" id="SSF63829">
    <property type="entry name" value="Calcium-dependent phosphotriesterase"/>
    <property type="match status" value="1"/>
</dbReference>
<evidence type="ECO:0000313" key="3">
    <source>
        <dbReference type="EMBL" id="EKC43010.1"/>
    </source>
</evidence>
<name>K1RN50_MAGGI</name>
<dbReference type="InterPro" id="IPR001258">
    <property type="entry name" value="NHL_repeat"/>
</dbReference>
<feature type="domain" description="B box-type" evidence="2">
    <location>
        <begin position="579"/>
        <end position="624"/>
    </location>
</feature>
<dbReference type="GO" id="GO:0061630">
    <property type="term" value="F:ubiquitin protein ligase activity"/>
    <property type="evidence" value="ECO:0007669"/>
    <property type="project" value="TreeGrafter"/>
</dbReference>
<dbReference type="PANTHER" id="PTHR24104">
    <property type="entry name" value="E3 UBIQUITIN-PROTEIN LIGASE NHLRC1-RELATED"/>
    <property type="match status" value="1"/>
</dbReference>
<dbReference type="EMBL" id="JH818911">
    <property type="protein sequence ID" value="EKC43010.1"/>
    <property type="molecule type" value="Genomic_DNA"/>
</dbReference>
<accession>K1RN50</accession>
<sequence>MDPHSTAQDVHRCDLCETAIVHSYCDFCHVNLCKPCVVDHISDGYLKHAIVPFKERRSNLVYPKCKTHPHKNCEFQCEDCNNIFVCSSCTASKQHKGHNFVEVAEVYKTKKEFLKKDNNELENHISPSYEKITLELEQTLANLDVGYEKLTATMYKQGEQWHREIDIIINKMKTEISEIKKQHRAILQKHLNQIKQLQSAIKQSLLAIREIEKSTEVSSTIEYSSRISEFSKIPPKVQVSLPTFIPKPIDREKLYSLFGHITPLPTATEENDLSLSQHNTSVREPLDEPKLVTTIQTGYENLRCVTCLNEDRIWTNGWTNDIKCYNIKGSLLQTIQTKSGHFRYDIAVDSDGHLLYSNCLTGTLNRVKNGQTKKLIKLQGWRPGQLCVTSTGDLLVTMFSDDNTQSKVVRYSGSSEKQTIQFDDEGKPLYSGNSYTKYITENRNHAICVADYWAGAVVVVNQGGRLRWRYTGHPSVTEKEAFKPCGIATDSQSRILTADRHNNCIHILDQNGQFLLYIDNCDLENPSGLCVDNNDNLHFFCGKMEGNPFKNDNEDQRISALKNAIPEDLTTMDPHSSAQDVPRCDLCETAIVHSYCDFCHVNLCKPCVVDHISDGYDKHKIVPFNERRSTLIYPTCEIHPHKNCDFQCEDCGNIFVCSSCMASKQHKGHNFVEVTEVYKTKKEVIKKDTKDLENHIAPTYEEIALDLENQLASLDGGYEKITTTMSKQGEQWHREIDIVINKMKTEISEIKVKHRDILQKHLNEIKHIQSLIKETLQTIRKIEKSTEVSPTIDYSSKIREFSKLPPKIQVSLPTFSPKPIDREKLYSLFGQITPLSTATEENVLSLNQPKTSVRELMDEPELVATIQTGYENLRSVNCLNEDRIWTSGETNDIKCFNIKGSLVRTFKIKSEEKPNDVAVDSDGNLLYCDGTDGTVNKVKNKKTEELIRLPKWTPTQLCVTSTGDLLVTMFSDDETQSKVVRYLGSTEKQTLQFDDKGKPLYSGNDGMKYITENRNHDICVADYGADAVVVVNQDGKLRWRYTGHPSVTKNIPFKPYGITADSQSRILTADCNNHCIHILDQNGQFLHYIDKCDLKNPYGLCVDNNDNLFVCEFYKGNVKKIKYLK</sequence>
<dbReference type="SMART" id="SM00336">
    <property type="entry name" value="BBOX"/>
    <property type="match status" value="4"/>
</dbReference>
<feature type="domain" description="B box-type" evidence="2">
    <location>
        <begin position="8"/>
        <end position="53"/>
    </location>
</feature>
<dbReference type="InterPro" id="IPR000315">
    <property type="entry name" value="Znf_B-box"/>
</dbReference>
<dbReference type="SUPFAM" id="SSF57845">
    <property type="entry name" value="B-box zinc-binding domain"/>
    <property type="match status" value="2"/>
</dbReference>
<dbReference type="InterPro" id="IPR050952">
    <property type="entry name" value="TRIM-NHL_E3_ligases"/>
</dbReference>
<dbReference type="Gene3D" id="3.30.160.60">
    <property type="entry name" value="Classic Zinc Finger"/>
    <property type="match status" value="2"/>
</dbReference>
<protein>
    <submittedName>
        <fullName evidence="3">Tripartite motif-containing protein 3</fullName>
    </submittedName>
</protein>
<dbReference type="CDD" id="cd19756">
    <property type="entry name" value="Bbox2"/>
    <property type="match status" value="1"/>
</dbReference>
<dbReference type="InterPro" id="IPR011042">
    <property type="entry name" value="6-blade_b-propeller_TolB-like"/>
</dbReference>
<dbReference type="PROSITE" id="PS51125">
    <property type="entry name" value="NHL"/>
    <property type="match status" value="2"/>
</dbReference>
<dbReference type="SUPFAM" id="SSF101898">
    <property type="entry name" value="NHL repeat"/>
    <property type="match status" value="1"/>
</dbReference>
<dbReference type="GO" id="GO:0008270">
    <property type="term" value="F:zinc ion binding"/>
    <property type="evidence" value="ECO:0007669"/>
    <property type="project" value="UniProtKB-KW"/>
</dbReference>
<dbReference type="GO" id="GO:0000209">
    <property type="term" value="P:protein polyubiquitination"/>
    <property type="evidence" value="ECO:0007669"/>
    <property type="project" value="TreeGrafter"/>
</dbReference>
<keyword evidence="1" id="KW-0677">Repeat</keyword>
<gene>
    <name evidence="3" type="ORF">CGI_10010840</name>
</gene>
<dbReference type="AlphaFoldDB" id="K1RN50"/>
<proteinExistence type="predicted"/>
<dbReference type="PANTHER" id="PTHR24104:SF25">
    <property type="entry name" value="PROTEIN LIN-41"/>
    <property type="match status" value="1"/>
</dbReference>
<dbReference type="HOGENOM" id="CLU_007742_1_0_1"/>
<dbReference type="Gene3D" id="2.120.10.30">
    <property type="entry name" value="TolB, C-terminal domain"/>
    <property type="match status" value="3"/>
</dbReference>